<keyword evidence="2" id="KW-0804">Transcription</keyword>
<dbReference type="InterPro" id="IPR018060">
    <property type="entry name" value="HTH_AraC"/>
</dbReference>
<keyword evidence="5" id="KW-1185">Reference proteome</keyword>
<dbReference type="PANTHER" id="PTHR43436">
    <property type="entry name" value="ARAC-FAMILY TRANSCRIPTIONAL REGULATOR"/>
    <property type="match status" value="1"/>
</dbReference>
<dbReference type="PROSITE" id="PS01124">
    <property type="entry name" value="HTH_ARAC_FAMILY_2"/>
    <property type="match status" value="1"/>
</dbReference>
<proteinExistence type="predicted"/>
<dbReference type="HOGENOM" id="CLU_000445_100_0_5"/>
<gene>
    <name evidence="4" type="ordered locus">Pden_1064</name>
</gene>
<evidence type="ECO:0000313" key="5">
    <source>
        <dbReference type="Proteomes" id="UP000000361"/>
    </source>
</evidence>
<dbReference type="InterPro" id="IPR009594">
    <property type="entry name" value="Tscrpt_reg_HTH_AraC_N"/>
</dbReference>
<dbReference type="InterPro" id="IPR009057">
    <property type="entry name" value="Homeodomain-like_sf"/>
</dbReference>
<evidence type="ECO:0000313" key="4">
    <source>
        <dbReference type="EMBL" id="ABL69173.1"/>
    </source>
</evidence>
<evidence type="ECO:0000256" key="1">
    <source>
        <dbReference type="ARBA" id="ARBA00023015"/>
    </source>
</evidence>
<dbReference type="KEGG" id="pde:Pden_1064"/>
<evidence type="ECO:0000256" key="2">
    <source>
        <dbReference type="ARBA" id="ARBA00023163"/>
    </source>
</evidence>
<keyword evidence="1" id="KW-0805">Transcription regulation</keyword>
<organism evidence="4 5">
    <name type="scientific">Paracoccus denitrificans (strain Pd 1222)</name>
    <dbReference type="NCBI Taxonomy" id="318586"/>
    <lineage>
        <taxon>Bacteria</taxon>
        <taxon>Pseudomonadati</taxon>
        <taxon>Pseudomonadota</taxon>
        <taxon>Alphaproteobacteria</taxon>
        <taxon>Rhodobacterales</taxon>
        <taxon>Paracoccaceae</taxon>
        <taxon>Paracoccus</taxon>
    </lineage>
</organism>
<dbReference type="Gene3D" id="1.10.10.60">
    <property type="entry name" value="Homeodomain-like"/>
    <property type="match status" value="1"/>
</dbReference>
<reference evidence="5" key="1">
    <citation type="submission" date="2006-12" db="EMBL/GenBank/DDBJ databases">
        <title>Complete sequence of chromosome 1 of Paracoccus denitrificans PD1222.</title>
        <authorList>
            <person name="Copeland A."/>
            <person name="Lucas S."/>
            <person name="Lapidus A."/>
            <person name="Barry K."/>
            <person name="Detter J.C."/>
            <person name="Glavina del Rio T."/>
            <person name="Hammon N."/>
            <person name="Israni S."/>
            <person name="Dalin E."/>
            <person name="Tice H."/>
            <person name="Pitluck S."/>
            <person name="Munk A.C."/>
            <person name="Brettin T."/>
            <person name="Bruce D."/>
            <person name="Han C."/>
            <person name="Tapia R."/>
            <person name="Gilna P."/>
            <person name="Schmutz J."/>
            <person name="Larimer F."/>
            <person name="Land M."/>
            <person name="Hauser L."/>
            <person name="Kyrpides N."/>
            <person name="Lykidis A."/>
            <person name="Spiro S."/>
            <person name="Richardson D.J."/>
            <person name="Moir J.W.B."/>
            <person name="Ferguson S.J."/>
            <person name="van Spanning R.J.M."/>
            <person name="Richardson P."/>
        </authorList>
    </citation>
    <scope>NUCLEOTIDE SEQUENCE [LARGE SCALE GENOMIC DNA]</scope>
    <source>
        <strain evidence="5">Pd 1222</strain>
    </source>
</reference>
<evidence type="ECO:0000259" key="3">
    <source>
        <dbReference type="PROSITE" id="PS01124"/>
    </source>
</evidence>
<dbReference type="AlphaFoldDB" id="A1B0X9"/>
<dbReference type="GO" id="GO:0003700">
    <property type="term" value="F:DNA-binding transcription factor activity"/>
    <property type="evidence" value="ECO:0007669"/>
    <property type="project" value="InterPro"/>
</dbReference>
<protein>
    <submittedName>
        <fullName evidence="4">Transcriptional regulator, AraC family</fullName>
    </submittedName>
</protein>
<accession>A1B0X9</accession>
<dbReference type="GO" id="GO:0043565">
    <property type="term" value="F:sequence-specific DNA binding"/>
    <property type="evidence" value="ECO:0007669"/>
    <property type="project" value="InterPro"/>
</dbReference>
<dbReference type="eggNOG" id="COG2207">
    <property type="taxonomic scope" value="Bacteria"/>
</dbReference>
<sequence>MPDTASPLVWTQPMRSLLDLVRRHADAHADRFGLAPTPFPGLGVVRVMRPGELQVAVQKPLIAICLQGRKRVTMGTTSFDYGAGEALVITADVPTTSQILDASPAAPYYALALELDPALLRRLSVEADLRPAGAAPVRIEPADPDVTDAAWRLMRLLGRPAALPVLGESLLREMHYWLLTGRHGAAIRGLGVVDSHAHRIARAVALIRQDYARTLRIGDLAAVAGMSESSFHQHFRTITTLSPLQFQKQLRLIEARRQMLADGVGITHAAHAVGYESVPQFTRDYARLFGMPPGRDMREARLSA</sequence>
<dbReference type="SUPFAM" id="SSF46689">
    <property type="entry name" value="Homeodomain-like"/>
    <property type="match status" value="2"/>
</dbReference>
<dbReference type="Pfam" id="PF12833">
    <property type="entry name" value="HTH_18"/>
    <property type="match status" value="1"/>
</dbReference>
<dbReference type="EMBL" id="CP000489">
    <property type="protein sequence ID" value="ABL69173.1"/>
    <property type="molecule type" value="Genomic_DNA"/>
</dbReference>
<dbReference type="EnsemblBacteria" id="ABL69173">
    <property type="protein sequence ID" value="ABL69173"/>
    <property type="gene ID" value="Pden_1064"/>
</dbReference>
<dbReference type="STRING" id="318586.Pden_1064"/>
<dbReference type="PANTHER" id="PTHR43436:SF1">
    <property type="entry name" value="TRANSCRIPTIONAL REGULATORY PROTEIN"/>
    <property type="match status" value="1"/>
</dbReference>
<feature type="domain" description="HTH araC/xylS-type" evidence="3">
    <location>
        <begin position="201"/>
        <end position="299"/>
    </location>
</feature>
<dbReference type="Proteomes" id="UP000000361">
    <property type="component" value="Chromosome 1"/>
</dbReference>
<name>A1B0X9_PARDP</name>
<dbReference type="SMART" id="SM00342">
    <property type="entry name" value="HTH_ARAC"/>
    <property type="match status" value="1"/>
</dbReference>
<dbReference type="Pfam" id="PF06719">
    <property type="entry name" value="AraC_N"/>
    <property type="match status" value="1"/>
</dbReference>